<dbReference type="Proteomes" id="UP000032266">
    <property type="component" value="Chromosome"/>
</dbReference>
<sequence>MMAIDSTLQHEYDSFGPWLLEIKQPQDVPRVFAEDFQLTDDILMALKVPRPIERRDARPGQVLYDGIVCLYDREVKILHLEQQQVLVESACYKDMVTIQDVRDLLMGELRIQTDSRSYSIPYSMVSQEMVDRVVRILRKKYIRSDILIKLEDENFPNVELPLLFKNALNKLRANEKISLLAYQPNMALEGNSSDDYERFENIYNNYTLYCSLFLSAEREIIVISSNKPIKRRMEVDSSYILSYIPYSQLRDMQIEKDSRFIGLRHLLLKFGHQNLEFMLDQNTTRKIRVHVLDRVQ</sequence>
<name>A0A0C5VN10_9GAMM</name>
<organism evidence="1 2">
    <name type="scientific">Gynuella sunshinyii YC6258</name>
    <dbReference type="NCBI Taxonomy" id="1445510"/>
    <lineage>
        <taxon>Bacteria</taxon>
        <taxon>Pseudomonadati</taxon>
        <taxon>Pseudomonadota</taxon>
        <taxon>Gammaproteobacteria</taxon>
        <taxon>Oceanospirillales</taxon>
        <taxon>Saccharospirillaceae</taxon>
        <taxon>Gynuella</taxon>
    </lineage>
</organism>
<proteinExistence type="predicted"/>
<gene>
    <name evidence="1" type="ORF">YC6258_02675</name>
</gene>
<dbReference type="AlphaFoldDB" id="A0A0C5VN10"/>
<evidence type="ECO:0000313" key="1">
    <source>
        <dbReference type="EMBL" id="AJQ94713.1"/>
    </source>
</evidence>
<dbReference type="EMBL" id="CP007142">
    <property type="protein sequence ID" value="AJQ94713.1"/>
    <property type="molecule type" value="Genomic_DNA"/>
</dbReference>
<dbReference type="HOGENOM" id="CLU_985642_0_0_6"/>
<dbReference type="KEGG" id="gsn:YC6258_02675"/>
<keyword evidence="2" id="KW-1185">Reference proteome</keyword>
<protein>
    <submittedName>
        <fullName evidence="1">Uncharacterized protein</fullName>
    </submittedName>
</protein>
<reference evidence="1 2" key="1">
    <citation type="submission" date="2014-01" db="EMBL/GenBank/DDBJ databases">
        <title>Full genme sequencing of cellulolytic bacterium Gynuella sunshinyii YC6258T gen. nov., sp. nov.</title>
        <authorList>
            <person name="Khan H."/>
            <person name="Chung E.J."/>
            <person name="Chung Y.R."/>
        </authorList>
    </citation>
    <scope>NUCLEOTIDE SEQUENCE [LARGE SCALE GENOMIC DNA]</scope>
    <source>
        <strain evidence="1 2">YC6258</strain>
    </source>
</reference>
<evidence type="ECO:0000313" key="2">
    <source>
        <dbReference type="Proteomes" id="UP000032266"/>
    </source>
</evidence>
<accession>A0A0C5VN10</accession>